<accession>A0A368BS68</accession>
<gene>
    <name evidence="1" type="ORF">DBW96_04240</name>
</gene>
<dbReference type="AlphaFoldDB" id="A0A368BS68"/>
<organism evidence="1 2">
    <name type="scientific">SAR86 cluster bacterium</name>
    <dbReference type="NCBI Taxonomy" id="2030880"/>
    <lineage>
        <taxon>Bacteria</taxon>
        <taxon>Pseudomonadati</taxon>
        <taxon>Pseudomonadota</taxon>
        <taxon>Gammaproteobacteria</taxon>
        <taxon>SAR86 cluster</taxon>
    </lineage>
</organism>
<dbReference type="Proteomes" id="UP000253307">
    <property type="component" value="Unassembled WGS sequence"/>
</dbReference>
<dbReference type="EMBL" id="QOPE01000037">
    <property type="protein sequence ID" value="RCL39744.1"/>
    <property type="molecule type" value="Genomic_DNA"/>
</dbReference>
<comment type="caution">
    <text evidence="1">The sequence shown here is derived from an EMBL/GenBank/DDBJ whole genome shotgun (WGS) entry which is preliminary data.</text>
</comment>
<evidence type="ECO:0000313" key="2">
    <source>
        <dbReference type="Proteomes" id="UP000253307"/>
    </source>
</evidence>
<name>A0A368BS68_9GAMM</name>
<sequence>MDEYNERELELLSKIEASVSKENKKNKILELTWDDFLNDYELLNKEIILNFTNIEIDKKNELTPPNLALLIKKPEEKKLLWEKMQALFNDD</sequence>
<proteinExistence type="predicted"/>
<protein>
    <submittedName>
        <fullName evidence="1">Uncharacterized protein</fullName>
    </submittedName>
</protein>
<evidence type="ECO:0000313" key="1">
    <source>
        <dbReference type="EMBL" id="RCL39744.1"/>
    </source>
</evidence>
<reference evidence="1 2" key="1">
    <citation type="journal article" date="2018" name="Microbiome">
        <title>Fine metagenomic profile of the Mediterranean stratified and mixed water columns revealed by assembly and recruitment.</title>
        <authorList>
            <person name="Haro-Moreno J.M."/>
            <person name="Lopez-Perez M."/>
            <person name="De La Torre J.R."/>
            <person name="Picazo A."/>
            <person name="Camacho A."/>
            <person name="Rodriguez-Valera F."/>
        </authorList>
    </citation>
    <scope>NUCLEOTIDE SEQUENCE [LARGE SCALE GENOMIC DNA]</scope>
    <source>
        <strain evidence="1">MED-G82</strain>
    </source>
</reference>